<dbReference type="InterPro" id="IPR050743">
    <property type="entry name" value="2-oxoacid_DH_E2_comp"/>
</dbReference>
<accession>A0A494WC53</accession>
<evidence type="ECO:0000256" key="8">
    <source>
        <dbReference type="ARBA" id="ARBA00023315"/>
    </source>
</evidence>
<keyword evidence="8 10" id="KW-0012">Acyltransferase</keyword>
<dbReference type="InterPro" id="IPR000089">
    <property type="entry name" value="Biotin_lipoyl"/>
</dbReference>
<dbReference type="InterPro" id="IPR011053">
    <property type="entry name" value="Single_hybrid_motif"/>
</dbReference>
<evidence type="ECO:0000256" key="9">
    <source>
        <dbReference type="ARBA" id="ARBA00052761"/>
    </source>
</evidence>
<dbReference type="GO" id="GO:0031405">
    <property type="term" value="F:lipoic acid binding"/>
    <property type="evidence" value="ECO:0007669"/>
    <property type="project" value="TreeGrafter"/>
</dbReference>
<dbReference type="EMBL" id="AP018664">
    <property type="protein sequence ID" value="BBD98132.1"/>
    <property type="molecule type" value="Genomic_DNA"/>
</dbReference>
<dbReference type="InterPro" id="IPR001078">
    <property type="entry name" value="2-oxoacid_DH_actylTfrase"/>
</dbReference>
<proteinExistence type="inferred from homology"/>
<dbReference type="PANTHER" id="PTHR43178:SF5">
    <property type="entry name" value="LIPOAMIDE ACYLTRANSFERASE COMPONENT OF BRANCHED-CHAIN ALPHA-KETO ACID DEHYDROGENASE COMPLEX, MITOCHONDRIAL"/>
    <property type="match status" value="1"/>
</dbReference>
<dbReference type="KEGG" id="sami:SAMIE_1016330"/>
<dbReference type="Pfam" id="PF00198">
    <property type="entry name" value="2-oxoacid_dh"/>
    <property type="match status" value="1"/>
</dbReference>
<dbReference type="GO" id="GO:0004149">
    <property type="term" value="F:dihydrolipoyllysine-residue succinyltransferase activity"/>
    <property type="evidence" value="ECO:0007669"/>
    <property type="project" value="UniProtKB-EC"/>
</dbReference>
<comment type="similarity">
    <text evidence="4 10">Belongs to the 2-oxoacid dehydrogenase family.</text>
</comment>
<evidence type="ECO:0000256" key="7">
    <source>
        <dbReference type="ARBA" id="ARBA00022823"/>
    </source>
</evidence>
<dbReference type="EC" id="2.3.1.-" evidence="10"/>
<dbReference type="PROSITE" id="PS51826">
    <property type="entry name" value="PSBD"/>
    <property type="match status" value="1"/>
</dbReference>
<evidence type="ECO:0000256" key="5">
    <source>
        <dbReference type="ARBA" id="ARBA00011666"/>
    </source>
</evidence>
<dbReference type="GO" id="GO:0005737">
    <property type="term" value="C:cytoplasm"/>
    <property type="evidence" value="ECO:0007669"/>
    <property type="project" value="TreeGrafter"/>
</dbReference>
<dbReference type="PROSITE" id="PS00189">
    <property type="entry name" value="LIPOYL"/>
    <property type="match status" value="1"/>
</dbReference>
<evidence type="ECO:0000313" key="15">
    <source>
        <dbReference type="Proteomes" id="UP000279959"/>
    </source>
</evidence>
<dbReference type="CDD" id="cd06849">
    <property type="entry name" value="lipoyl_domain"/>
    <property type="match status" value="1"/>
</dbReference>
<evidence type="ECO:0000256" key="6">
    <source>
        <dbReference type="ARBA" id="ARBA00022679"/>
    </source>
</evidence>
<dbReference type="InterPro" id="IPR003016">
    <property type="entry name" value="2-oxoA_DH_lipoyl-BS"/>
</dbReference>
<comment type="cofactor">
    <cofactor evidence="1 10">
        <name>(R)-lipoate</name>
        <dbReference type="ChEBI" id="CHEBI:83088"/>
    </cofactor>
</comment>
<dbReference type="RefSeq" id="WP_066700239.1">
    <property type="nucleotide sequence ID" value="NZ_AP018664.1"/>
</dbReference>
<evidence type="ECO:0000313" key="14">
    <source>
        <dbReference type="EMBL" id="BBD98132.1"/>
    </source>
</evidence>
<dbReference type="Gene3D" id="2.40.50.100">
    <property type="match status" value="1"/>
</dbReference>
<dbReference type="Pfam" id="PF00364">
    <property type="entry name" value="Biotin_lipoyl"/>
    <property type="match status" value="1"/>
</dbReference>
<feature type="domain" description="Lipoyl-binding" evidence="12">
    <location>
        <begin position="3"/>
        <end position="78"/>
    </location>
</feature>
<evidence type="ECO:0000259" key="13">
    <source>
        <dbReference type="PROSITE" id="PS51826"/>
    </source>
</evidence>
<comment type="pathway">
    <text evidence="3">Amino-acid degradation; L-lysine degradation via saccharopine pathway; glutaryl-CoA from L-lysine: step 6/6.</text>
</comment>
<dbReference type="Gene3D" id="4.10.320.10">
    <property type="entry name" value="E3-binding domain"/>
    <property type="match status" value="1"/>
</dbReference>
<reference evidence="14 15" key="1">
    <citation type="submission" date="2018-05" db="EMBL/GenBank/DDBJ databases">
        <title>Complete Genome Sequence of the Nonylphenol-Degrading Bacterium Sphingobium amiense DSM 16289T.</title>
        <authorList>
            <person name="Ootsuka M."/>
            <person name="Nishizawa T."/>
            <person name="Ohta H."/>
        </authorList>
    </citation>
    <scope>NUCLEOTIDE SEQUENCE [LARGE SCALE GENOMIC DNA]</scope>
    <source>
        <strain evidence="14 15">DSM 16289</strain>
    </source>
</reference>
<evidence type="ECO:0000256" key="1">
    <source>
        <dbReference type="ARBA" id="ARBA00001938"/>
    </source>
</evidence>
<sequence>MNIYSFKLPDIGEGIAEAEIVGWHVAVGDFVEEDAPLADLMTDKATVEMTAPVSGRIVRLAGEVGDQIAIGSILAEFETEGAEGSDTPAAAAPEPVAAEPAAAPEPTPAPAPVEEPKAAPEPAPVAAPEPVAHAAASRVLASPTVRQRAKDLGLDLADIKPTEDGRIRHADLDAFLSYNGAYRTGGGKRADEQVRVIGLRRRIAENMAASKRTIPHFTYVEEIDVTKLELLRVDLNATRGAKPKLTMLPLLILAICKTLPDFPMINARYDDEAGVVTRSGAVHLGMATQTDAGLMVPVIRNAESRNIWQLASEIVRLADAARTGKAKSDELSGSTLTITSLGPLGGIATTPVINRPEVAIIGPNKVIERPVFRDGQVVAAKLMNLSISCDHRVVDGWDAASYVQALKRLLETPALLFVDG</sequence>
<evidence type="ECO:0000259" key="12">
    <source>
        <dbReference type="PROSITE" id="PS50968"/>
    </source>
</evidence>
<protein>
    <recommendedName>
        <fullName evidence="10">Dihydrolipoamide acetyltransferase component of pyruvate dehydrogenase complex</fullName>
        <ecNumber evidence="10">2.3.1.-</ecNumber>
    </recommendedName>
</protein>
<dbReference type="PANTHER" id="PTHR43178">
    <property type="entry name" value="DIHYDROLIPOAMIDE ACETYLTRANSFERASE COMPONENT OF PYRUVATE DEHYDROGENASE COMPLEX"/>
    <property type="match status" value="1"/>
</dbReference>
<dbReference type="InterPro" id="IPR023213">
    <property type="entry name" value="CAT-like_dom_sf"/>
</dbReference>
<dbReference type="Proteomes" id="UP000279959">
    <property type="component" value="Chromosome"/>
</dbReference>
<dbReference type="SUPFAM" id="SSF52777">
    <property type="entry name" value="CoA-dependent acyltransferases"/>
    <property type="match status" value="1"/>
</dbReference>
<dbReference type="SUPFAM" id="SSF51230">
    <property type="entry name" value="Single hybrid motif"/>
    <property type="match status" value="1"/>
</dbReference>
<gene>
    <name evidence="14" type="ORF">SAMIE_1016330</name>
</gene>
<keyword evidence="6 10" id="KW-0808">Transferase</keyword>
<dbReference type="AlphaFoldDB" id="A0A494WC53"/>
<dbReference type="Pfam" id="PF02817">
    <property type="entry name" value="E3_binding"/>
    <property type="match status" value="1"/>
</dbReference>
<evidence type="ECO:0000256" key="10">
    <source>
        <dbReference type="RuleBase" id="RU003423"/>
    </source>
</evidence>
<feature type="domain" description="Peripheral subunit-binding (PSBD)" evidence="13">
    <location>
        <begin position="140"/>
        <end position="176"/>
    </location>
</feature>
<organism evidence="14 15">
    <name type="scientific">Sphingobium amiense</name>
    <dbReference type="NCBI Taxonomy" id="135719"/>
    <lineage>
        <taxon>Bacteria</taxon>
        <taxon>Pseudomonadati</taxon>
        <taxon>Pseudomonadota</taxon>
        <taxon>Alphaproteobacteria</taxon>
        <taxon>Sphingomonadales</taxon>
        <taxon>Sphingomonadaceae</taxon>
        <taxon>Sphingobium</taxon>
    </lineage>
</organism>
<dbReference type="InterPro" id="IPR036625">
    <property type="entry name" value="E3-bd_dom_sf"/>
</dbReference>
<evidence type="ECO:0000256" key="3">
    <source>
        <dbReference type="ARBA" id="ARBA00005145"/>
    </source>
</evidence>
<evidence type="ECO:0000256" key="2">
    <source>
        <dbReference type="ARBA" id="ARBA00004052"/>
    </source>
</evidence>
<evidence type="ECO:0000256" key="4">
    <source>
        <dbReference type="ARBA" id="ARBA00007317"/>
    </source>
</evidence>
<dbReference type="FunFam" id="3.30.559.10:FF:000007">
    <property type="entry name" value="Dihydrolipoamide acetyltransferase component of pyruvate dehydrogenase complex"/>
    <property type="match status" value="1"/>
</dbReference>
<keyword evidence="7 10" id="KW-0450">Lipoyl</keyword>
<comment type="catalytic activity">
    <reaction evidence="9">
        <text>N(6)-[(R)-dihydrolipoyl]-L-lysyl-[protein] + succinyl-CoA = N(6)-[(R)-S(8)-succinyldihydrolipoyl]-L-lysyl-[protein] + CoA</text>
        <dbReference type="Rhea" id="RHEA:15213"/>
        <dbReference type="Rhea" id="RHEA-COMP:10475"/>
        <dbReference type="Rhea" id="RHEA-COMP:20092"/>
        <dbReference type="ChEBI" id="CHEBI:57287"/>
        <dbReference type="ChEBI" id="CHEBI:57292"/>
        <dbReference type="ChEBI" id="CHEBI:83100"/>
        <dbReference type="ChEBI" id="CHEBI:83120"/>
        <dbReference type="EC" id="2.3.1.61"/>
    </reaction>
</comment>
<dbReference type="PROSITE" id="PS50968">
    <property type="entry name" value="BIOTINYL_LIPOYL"/>
    <property type="match status" value="1"/>
</dbReference>
<dbReference type="GO" id="GO:0016407">
    <property type="term" value="F:acetyltransferase activity"/>
    <property type="evidence" value="ECO:0007669"/>
    <property type="project" value="TreeGrafter"/>
</dbReference>
<dbReference type="InterPro" id="IPR004167">
    <property type="entry name" value="PSBD"/>
</dbReference>
<name>A0A494WC53_9SPHN</name>
<evidence type="ECO:0000256" key="11">
    <source>
        <dbReference type="SAM" id="MobiDB-lite"/>
    </source>
</evidence>
<dbReference type="SUPFAM" id="SSF47005">
    <property type="entry name" value="Peripheral subunit-binding domain of 2-oxo acid dehydrogenase complex"/>
    <property type="match status" value="1"/>
</dbReference>
<feature type="compositionally biased region" description="Pro residues" evidence="11">
    <location>
        <begin position="103"/>
        <end position="127"/>
    </location>
</feature>
<feature type="region of interest" description="Disordered" evidence="11">
    <location>
        <begin position="79"/>
        <end position="130"/>
    </location>
</feature>
<comment type="subunit">
    <text evidence="5">Forms a 24-polypeptide structural core with octahedral symmetry. Part of the 2-oxoglutarate dehydrogenase (OGDH) complex composed of E1 (2-oxoglutarate dehydrogenase), E2 (dihydrolipoamide succinyltransferase) and E3 (dihydrolipoamide dehydrogenase); the complex contains multiple copies of the three enzymatic components (E1, E2 and E3).</text>
</comment>
<feature type="compositionally biased region" description="Low complexity" evidence="11">
    <location>
        <begin position="88"/>
        <end position="102"/>
    </location>
</feature>
<comment type="function">
    <text evidence="2">E2 component of the 2-oxoglutarate dehydrogenase (OGDH) complex which catalyzes the second step in the conversion of 2-oxoglutarate to succinyl-CoA and CO(2).</text>
</comment>
<dbReference type="Gene3D" id="3.30.559.10">
    <property type="entry name" value="Chloramphenicol acetyltransferase-like domain"/>
    <property type="match status" value="1"/>
</dbReference>
<keyword evidence="15" id="KW-1185">Reference proteome</keyword>